<organism evidence="1 2">
    <name type="scientific">Vigna mungo</name>
    <name type="common">Black gram</name>
    <name type="synonym">Phaseolus mungo</name>
    <dbReference type="NCBI Taxonomy" id="3915"/>
    <lineage>
        <taxon>Eukaryota</taxon>
        <taxon>Viridiplantae</taxon>
        <taxon>Streptophyta</taxon>
        <taxon>Embryophyta</taxon>
        <taxon>Tracheophyta</taxon>
        <taxon>Spermatophyta</taxon>
        <taxon>Magnoliopsida</taxon>
        <taxon>eudicotyledons</taxon>
        <taxon>Gunneridae</taxon>
        <taxon>Pentapetalae</taxon>
        <taxon>rosids</taxon>
        <taxon>fabids</taxon>
        <taxon>Fabales</taxon>
        <taxon>Fabaceae</taxon>
        <taxon>Papilionoideae</taxon>
        <taxon>50 kb inversion clade</taxon>
        <taxon>NPAAA clade</taxon>
        <taxon>indigoferoid/millettioid clade</taxon>
        <taxon>Phaseoleae</taxon>
        <taxon>Vigna</taxon>
    </lineage>
</organism>
<sequence>MRGTGTAIATASPWNHPCSTWKSPGNSKRRRPFFLWLVNTRNIAVIWSVLENSPNFLFFKVSISQTSPYSTPLPVIVIILHQSLPTWSKSQQYELNKSLASTKFHDCLIKFKRKKKEELKVEERERDTHRSIHTYILKACFEIIFH</sequence>
<dbReference type="PROSITE" id="PS00289">
    <property type="entry name" value="PTX_1"/>
    <property type="match status" value="1"/>
</dbReference>
<dbReference type="AlphaFoldDB" id="A0AAQ3MQK2"/>
<dbReference type="EMBL" id="CP144691">
    <property type="protein sequence ID" value="WVY94784.1"/>
    <property type="molecule type" value="Genomic_DNA"/>
</dbReference>
<accession>A0AAQ3MQK2</accession>
<dbReference type="Proteomes" id="UP001374535">
    <property type="component" value="Chromosome 10"/>
</dbReference>
<proteinExistence type="predicted"/>
<evidence type="ECO:0000313" key="2">
    <source>
        <dbReference type="Proteomes" id="UP001374535"/>
    </source>
</evidence>
<protein>
    <submittedName>
        <fullName evidence="1">Uncharacterized protein</fullName>
    </submittedName>
</protein>
<evidence type="ECO:0000313" key="1">
    <source>
        <dbReference type="EMBL" id="WVY94784.1"/>
    </source>
</evidence>
<gene>
    <name evidence="1" type="ORF">V8G54_033872</name>
</gene>
<name>A0AAQ3MQK2_VIGMU</name>
<keyword evidence="2" id="KW-1185">Reference proteome</keyword>
<dbReference type="InterPro" id="IPR030476">
    <property type="entry name" value="Pentaxin_CS"/>
</dbReference>
<reference evidence="1 2" key="1">
    <citation type="journal article" date="2023" name="Life. Sci Alliance">
        <title>Evolutionary insights into 3D genome organization and epigenetic landscape of Vigna mungo.</title>
        <authorList>
            <person name="Junaid A."/>
            <person name="Singh B."/>
            <person name="Bhatia S."/>
        </authorList>
    </citation>
    <scope>NUCLEOTIDE SEQUENCE [LARGE SCALE GENOMIC DNA]</scope>
    <source>
        <strain evidence="1">Urdbean</strain>
    </source>
</reference>